<dbReference type="RefSeq" id="WP_199396334.1">
    <property type="nucleotide sequence ID" value="NZ_JAEMHK010000014.1"/>
</dbReference>
<accession>A0ABS0YVD8</accession>
<evidence type="ECO:0000313" key="3">
    <source>
        <dbReference type="EMBL" id="MBJ6801848.1"/>
    </source>
</evidence>
<feature type="domain" description="DUF294" evidence="2">
    <location>
        <begin position="281"/>
        <end position="417"/>
    </location>
</feature>
<comment type="caution">
    <text evidence="3">The sequence shown here is derived from an EMBL/GenBank/DDBJ whole genome shotgun (WGS) entry which is preliminary data.</text>
</comment>
<gene>
    <name evidence="3" type="ORF">JFN90_17110</name>
</gene>
<dbReference type="Pfam" id="PF10335">
    <property type="entry name" value="DUF294_C"/>
    <property type="match status" value="1"/>
</dbReference>
<keyword evidence="4" id="KW-1185">Reference proteome</keyword>
<name>A0ABS0YVD8_9BACT</name>
<evidence type="ECO:0000313" key="4">
    <source>
        <dbReference type="Proteomes" id="UP000641025"/>
    </source>
</evidence>
<evidence type="ECO:0000259" key="1">
    <source>
        <dbReference type="Pfam" id="PF03445"/>
    </source>
</evidence>
<dbReference type="Proteomes" id="UP000641025">
    <property type="component" value="Unassembled WGS sequence"/>
</dbReference>
<organism evidence="3 4">
    <name type="scientific">Geomonas propionica</name>
    <dbReference type="NCBI Taxonomy" id="2798582"/>
    <lineage>
        <taxon>Bacteria</taxon>
        <taxon>Pseudomonadati</taxon>
        <taxon>Thermodesulfobacteriota</taxon>
        <taxon>Desulfuromonadia</taxon>
        <taxon>Geobacterales</taxon>
        <taxon>Geobacteraceae</taxon>
        <taxon>Geomonas</taxon>
    </lineage>
</organism>
<proteinExistence type="predicted"/>
<dbReference type="InterPro" id="IPR005105">
    <property type="entry name" value="GlnD_Uridyltrans_N"/>
</dbReference>
<dbReference type="InterPro" id="IPR018821">
    <property type="entry name" value="DUF294_put_nucleoTrafse_sb-bd"/>
</dbReference>
<dbReference type="Pfam" id="PF03445">
    <property type="entry name" value="DUF294"/>
    <property type="match status" value="1"/>
</dbReference>
<protein>
    <submittedName>
        <fullName evidence="3">Nucleotidyltransferase</fullName>
    </submittedName>
</protein>
<dbReference type="EMBL" id="JAEMHK010000014">
    <property type="protein sequence ID" value="MBJ6801848.1"/>
    <property type="molecule type" value="Genomic_DNA"/>
</dbReference>
<reference evidence="3 4" key="1">
    <citation type="submission" date="2020-12" db="EMBL/GenBank/DDBJ databases">
        <title>Geomonas sp. Red259, isolated from paddy soil.</title>
        <authorList>
            <person name="Xu Z."/>
            <person name="Zhang Z."/>
            <person name="Masuda Y."/>
            <person name="Itoh H."/>
            <person name="Senoo K."/>
        </authorList>
    </citation>
    <scope>NUCLEOTIDE SEQUENCE [LARGE SCALE GENOMIC DNA]</scope>
    <source>
        <strain evidence="3 4">Red259</strain>
    </source>
</reference>
<sequence length="422" mass="47341">MPMLLGTKGDEILKWRASTDLVDNLKKRLERKWGSSSSREAEAFLGTLIDSFKEELVYEGQLDEELTALHQAIAEASTPAALVPLQARYRELVAAHFRRRNSPLALCSTCNALHDRVLLRAAQLAEERMRDLGQGTAPVYALLVSGDRGRGEQTLYGRNRYLLLHQLDSQRFYLFSHQLTQALHEAGLLDEGETPWHGSLTEWRSLLKNGDRHQEQRPPELEPMAPFAAAQKQAPPPLPEWSWRLESMADLCHVAGFEPLAEQALSAAASALKEQRGRDPFFQLARRVINLPLALGHFGRWRLERGGEHQGEIDIETLGLSPLVQLVRILALQAEVHEGGTLERIRQLLYRGALDVELAERLLKALQCLMQLRIEGEIRSEGAAAFANPEDFGMAVDARLRSALEAVLNLQKIAYQRLVGQV</sequence>
<evidence type="ECO:0000259" key="2">
    <source>
        <dbReference type="Pfam" id="PF10335"/>
    </source>
</evidence>
<feature type="domain" description="Protein-PII uridylyltransferase N-terminal" evidence="1">
    <location>
        <begin position="88"/>
        <end position="210"/>
    </location>
</feature>